<feature type="region of interest" description="Disordered" evidence="4">
    <location>
        <begin position="292"/>
        <end position="314"/>
    </location>
</feature>
<evidence type="ECO:0000313" key="7">
    <source>
        <dbReference type="EMBL" id="UWZ53085.1"/>
    </source>
</evidence>
<evidence type="ECO:0000256" key="3">
    <source>
        <dbReference type="RuleBase" id="RU003457"/>
    </source>
</evidence>
<accession>A0A9Q9II62</accession>
<dbReference type="KEGG" id="daur:Daura_41910"/>
<name>A0A9Q9II62_9ACTN</name>
<dbReference type="PIRSF" id="PIRSF006232">
    <property type="entry name" value="Pirin"/>
    <property type="match status" value="1"/>
</dbReference>
<evidence type="ECO:0000256" key="1">
    <source>
        <dbReference type="ARBA" id="ARBA00008416"/>
    </source>
</evidence>
<evidence type="ECO:0000256" key="4">
    <source>
        <dbReference type="SAM" id="MobiDB-lite"/>
    </source>
</evidence>
<feature type="region of interest" description="Disordered" evidence="4">
    <location>
        <begin position="1"/>
        <end position="20"/>
    </location>
</feature>
<dbReference type="EMBL" id="CP073767">
    <property type="protein sequence ID" value="UWZ53085.1"/>
    <property type="molecule type" value="Genomic_DNA"/>
</dbReference>
<keyword evidence="2" id="KW-0408">Iron</keyword>
<dbReference type="GO" id="GO:0046872">
    <property type="term" value="F:metal ion binding"/>
    <property type="evidence" value="ECO:0007669"/>
    <property type="project" value="UniProtKB-KW"/>
</dbReference>
<dbReference type="InterPro" id="IPR008778">
    <property type="entry name" value="Pirin_C_dom"/>
</dbReference>
<sequence>MSNLEPLPAEQDLPADTGTAPCAELLDGRDVPLGRHTVVRRTLPNKTRRTVGAWCFLDHFGPEDVTAGPGMRVPPHPHIGLQTVSWLFDGEIQHRDSLGSDVLVRPGQLNIMTSGHGIAHSEDSPAGKPPLLHGLQLWVALPEEARRQPPRFEHLADLPVAEVPGLRMTVAVGSLGGATSPARVHSDLVGAELAVATRTPAEIAVDPAFEHAVVLTHGSARVEGTDVTGGALLYLGAGRSSLRVEGDGRLFLLGGVPFEEDLVMWWNFVARTHEEIVAARDEWEAARAGLGSTPERFGTVPGGQEPLPAPALPTTRLLPRPRFRA</sequence>
<dbReference type="Gene3D" id="2.60.120.10">
    <property type="entry name" value="Jelly Rolls"/>
    <property type="match status" value="2"/>
</dbReference>
<evidence type="ECO:0000313" key="8">
    <source>
        <dbReference type="Proteomes" id="UP001058003"/>
    </source>
</evidence>
<feature type="domain" description="Pirin C-terminal" evidence="6">
    <location>
        <begin position="197"/>
        <end position="287"/>
    </location>
</feature>
<reference evidence="7" key="1">
    <citation type="submission" date="2021-04" db="EMBL/GenBank/DDBJ databases">
        <title>Dactylosporangium aurantiacum NRRL B-8018 full assembly.</title>
        <authorList>
            <person name="Hartkoorn R.C."/>
            <person name="Beaudoing E."/>
            <person name="Hot D."/>
        </authorList>
    </citation>
    <scope>NUCLEOTIDE SEQUENCE</scope>
    <source>
        <strain evidence="7">NRRL B-8018</strain>
    </source>
</reference>
<dbReference type="SUPFAM" id="SSF51182">
    <property type="entry name" value="RmlC-like cupins"/>
    <property type="match status" value="1"/>
</dbReference>
<feature type="binding site" evidence="2">
    <location>
        <position position="78"/>
    </location>
    <ligand>
        <name>Fe cation</name>
        <dbReference type="ChEBI" id="CHEBI:24875"/>
    </ligand>
</feature>
<comment type="similarity">
    <text evidence="1 3">Belongs to the pirin family.</text>
</comment>
<dbReference type="Pfam" id="PF02678">
    <property type="entry name" value="Pirin"/>
    <property type="match status" value="1"/>
</dbReference>
<organism evidence="7 8">
    <name type="scientific">Dactylosporangium aurantiacum</name>
    <dbReference type="NCBI Taxonomy" id="35754"/>
    <lineage>
        <taxon>Bacteria</taxon>
        <taxon>Bacillati</taxon>
        <taxon>Actinomycetota</taxon>
        <taxon>Actinomycetes</taxon>
        <taxon>Micromonosporales</taxon>
        <taxon>Micromonosporaceae</taxon>
        <taxon>Dactylosporangium</taxon>
    </lineage>
</organism>
<protein>
    <submittedName>
        <fullName evidence="7">Pirin family protein</fullName>
    </submittedName>
</protein>
<feature type="domain" description="Pirin N-terminal" evidence="5">
    <location>
        <begin position="39"/>
        <end position="139"/>
    </location>
</feature>
<evidence type="ECO:0000259" key="5">
    <source>
        <dbReference type="Pfam" id="PF02678"/>
    </source>
</evidence>
<evidence type="ECO:0000259" key="6">
    <source>
        <dbReference type="Pfam" id="PF05726"/>
    </source>
</evidence>
<feature type="binding site" evidence="2">
    <location>
        <position position="122"/>
    </location>
    <ligand>
        <name>Fe cation</name>
        <dbReference type="ChEBI" id="CHEBI:24875"/>
    </ligand>
</feature>
<proteinExistence type="inferred from homology"/>
<dbReference type="RefSeq" id="WP_033356686.1">
    <property type="nucleotide sequence ID" value="NZ_CP073767.1"/>
</dbReference>
<evidence type="ECO:0000256" key="2">
    <source>
        <dbReference type="PIRSR" id="PIRSR006232-1"/>
    </source>
</evidence>
<keyword evidence="8" id="KW-1185">Reference proteome</keyword>
<dbReference type="InterPro" id="IPR012093">
    <property type="entry name" value="Pirin"/>
</dbReference>
<dbReference type="Proteomes" id="UP001058003">
    <property type="component" value="Chromosome"/>
</dbReference>
<dbReference type="CDD" id="cd02909">
    <property type="entry name" value="cupin_pirin_N"/>
    <property type="match status" value="1"/>
</dbReference>
<dbReference type="PANTHER" id="PTHR13903:SF8">
    <property type="entry name" value="PIRIN"/>
    <property type="match status" value="1"/>
</dbReference>
<dbReference type="InterPro" id="IPR003829">
    <property type="entry name" value="Pirin_N_dom"/>
</dbReference>
<keyword evidence="2" id="KW-0479">Metal-binding</keyword>
<dbReference type="OrthoDB" id="321327at2"/>
<comment type="cofactor">
    <cofactor evidence="2">
        <name>Fe cation</name>
        <dbReference type="ChEBI" id="CHEBI:24875"/>
    </cofactor>
    <text evidence="2">Binds 1 Fe cation per subunit.</text>
</comment>
<dbReference type="PANTHER" id="PTHR13903">
    <property type="entry name" value="PIRIN-RELATED"/>
    <property type="match status" value="1"/>
</dbReference>
<dbReference type="InterPro" id="IPR014710">
    <property type="entry name" value="RmlC-like_jellyroll"/>
</dbReference>
<feature type="binding site" evidence="2">
    <location>
        <position position="76"/>
    </location>
    <ligand>
        <name>Fe cation</name>
        <dbReference type="ChEBI" id="CHEBI:24875"/>
    </ligand>
</feature>
<feature type="binding site" evidence="2">
    <location>
        <position position="120"/>
    </location>
    <ligand>
        <name>Fe cation</name>
        <dbReference type="ChEBI" id="CHEBI:24875"/>
    </ligand>
</feature>
<gene>
    <name evidence="7" type="ORF">Daura_41910</name>
</gene>
<dbReference type="AlphaFoldDB" id="A0A9Q9II62"/>
<dbReference type="InterPro" id="IPR011051">
    <property type="entry name" value="RmlC_Cupin_sf"/>
</dbReference>
<dbReference type="Pfam" id="PF05726">
    <property type="entry name" value="Pirin_C"/>
    <property type="match status" value="1"/>
</dbReference>